<dbReference type="GO" id="GO:0005886">
    <property type="term" value="C:plasma membrane"/>
    <property type="evidence" value="ECO:0007669"/>
    <property type="project" value="UniProtKB-SubCell"/>
</dbReference>
<feature type="domain" description="Bacterial sugar transferase" evidence="10">
    <location>
        <begin position="287"/>
        <end position="478"/>
    </location>
</feature>
<keyword evidence="12" id="KW-1185">Reference proteome</keyword>
<evidence type="ECO:0000313" key="12">
    <source>
        <dbReference type="Proteomes" id="UP000589520"/>
    </source>
</evidence>
<feature type="transmembrane region" description="Helical" evidence="9">
    <location>
        <begin position="22"/>
        <end position="50"/>
    </location>
</feature>
<dbReference type="InterPro" id="IPR017472">
    <property type="entry name" value="Undecaprenyl-P_galact_Ptfrase"/>
</dbReference>
<evidence type="ECO:0000256" key="8">
    <source>
        <dbReference type="ARBA" id="ARBA00023136"/>
    </source>
</evidence>
<evidence type="ECO:0000256" key="7">
    <source>
        <dbReference type="ARBA" id="ARBA00022989"/>
    </source>
</evidence>
<keyword evidence="8 9" id="KW-0472">Membrane</keyword>
<dbReference type="RefSeq" id="WP_179490914.1">
    <property type="nucleotide sequence ID" value="NZ_JACCCW010000002.1"/>
</dbReference>
<evidence type="ECO:0000256" key="2">
    <source>
        <dbReference type="ARBA" id="ARBA00004236"/>
    </source>
</evidence>
<feature type="transmembrane region" description="Helical" evidence="9">
    <location>
        <begin position="116"/>
        <end position="135"/>
    </location>
</feature>
<evidence type="ECO:0000259" key="10">
    <source>
        <dbReference type="Pfam" id="PF02397"/>
    </source>
</evidence>
<dbReference type="AlphaFoldDB" id="A0A7Y9PIU9"/>
<keyword evidence="4" id="KW-1003">Cell membrane</keyword>
<evidence type="ECO:0000256" key="1">
    <source>
        <dbReference type="ARBA" id="ARBA00004141"/>
    </source>
</evidence>
<dbReference type="InterPro" id="IPR003362">
    <property type="entry name" value="Bact_transf"/>
</dbReference>
<dbReference type="PANTHER" id="PTHR30576">
    <property type="entry name" value="COLANIC BIOSYNTHESIS UDP-GLUCOSE LIPID CARRIER TRANSFERASE"/>
    <property type="match status" value="1"/>
</dbReference>
<dbReference type="Pfam" id="PF13727">
    <property type="entry name" value="CoA_binding_3"/>
    <property type="match status" value="1"/>
</dbReference>
<feature type="transmembrane region" description="Helical" evidence="9">
    <location>
        <begin position="292"/>
        <end position="313"/>
    </location>
</feature>
<keyword evidence="5 11" id="KW-0808">Transferase</keyword>
<feature type="transmembrane region" description="Helical" evidence="9">
    <location>
        <begin position="92"/>
        <end position="110"/>
    </location>
</feature>
<dbReference type="NCBIfam" id="TIGR03025">
    <property type="entry name" value="EPS_sugtrans"/>
    <property type="match status" value="1"/>
</dbReference>
<dbReference type="EMBL" id="JACCCW010000002">
    <property type="protein sequence ID" value="NYF79926.1"/>
    <property type="molecule type" value="Genomic_DNA"/>
</dbReference>
<evidence type="ECO:0000256" key="5">
    <source>
        <dbReference type="ARBA" id="ARBA00022679"/>
    </source>
</evidence>
<dbReference type="Proteomes" id="UP000589520">
    <property type="component" value="Unassembled WGS sequence"/>
</dbReference>
<sequence>MSTATISAPSVSSQTIRVLHRYLTLGSIVIADLLALMSAGALAVVIRYLFHAQYTPSDWLSFLPGMLIFFFVFAWSGLYPGIATNPIEEFRLILRSSSIGFLLLIGATVFLRQGIFASRIVFLMAWAMTMLFVPVSRRLVRGWAAGRSWWGIPTVILGEAEAGAMMLKLLEGHARVGLRPVALLVENSREVPLRQRPSKDILFGDLKEAQTIARMHQHCYAVLAMPKSGSERVTKIFNECADLYRNVLIIPDLFGMRSLSVSAKDICGVLALEVDQKLAFLMPQLVKRCFDMIISATVALLLLPVFLFVYVAVKLTSAGPAFYTQTRIGRNEEPFRVRKFRSMVVDADQVLRRHLQANLALQEEWSRDHKLKRDPRVTRIGRILRKTSLDELPQLWNVLCGEMSLVGPRPIVESEIEKYGTVYRQYQRVTPGVTGLWQISGRNNTTYEMRTRLDDYYVRNWSLSLDIYILLRTLKTIFLSEGAY</sequence>
<comment type="similarity">
    <text evidence="3">Belongs to the bacterial sugar transferase family.</text>
</comment>
<evidence type="ECO:0000256" key="4">
    <source>
        <dbReference type="ARBA" id="ARBA00022475"/>
    </source>
</evidence>
<dbReference type="InterPro" id="IPR017475">
    <property type="entry name" value="EPS_sugar_tfrase"/>
</dbReference>
<dbReference type="PANTHER" id="PTHR30576:SF4">
    <property type="entry name" value="UNDECAPRENYL-PHOSPHATE GALACTOSE PHOSPHOTRANSFERASE"/>
    <property type="match status" value="1"/>
</dbReference>
<dbReference type="Gene3D" id="3.40.50.720">
    <property type="entry name" value="NAD(P)-binding Rossmann-like Domain"/>
    <property type="match status" value="1"/>
</dbReference>
<name>A0A7Y9PIU9_9BACT</name>
<comment type="caution">
    <text evidence="11">The sequence shown here is derived from an EMBL/GenBank/DDBJ whole genome shotgun (WGS) entry which is preliminary data.</text>
</comment>
<dbReference type="Pfam" id="PF02397">
    <property type="entry name" value="Bac_transf"/>
    <property type="match status" value="1"/>
</dbReference>
<evidence type="ECO:0000256" key="3">
    <source>
        <dbReference type="ARBA" id="ARBA00006464"/>
    </source>
</evidence>
<evidence type="ECO:0000313" key="11">
    <source>
        <dbReference type="EMBL" id="NYF79926.1"/>
    </source>
</evidence>
<accession>A0A7Y9PIU9</accession>
<keyword evidence="7 9" id="KW-1133">Transmembrane helix</keyword>
<organism evidence="11 12">
    <name type="scientific">Granulicella arctica</name>
    <dbReference type="NCBI Taxonomy" id="940613"/>
    <lineage>
        <taxon>Bacteria</taxon>
        <taxon>Pseudomonadati</taxon>
        <taxon>Acidobacteriota</taxon>
        <taxon>Terriglobia</taxon>
        <taxon>Terriglobales</taxon>
        <taxon>Acidobacteriaceae</taxon>
        <taxon>Granulicella</taxon>
    </lineage>
</organism>
<dbReference type="GO" id="GO:0000271">
    <property type="term" value="P:polysaccharide biosynthetic process"/>
    <property type="evidence" value="ECO:0007669"/>
    <property type="project" value="InterPro"/>
</dbReference>
<reference evidence="11 12" key="1">
    <citation type="submission" date="2020-07" db="EMBL/GenBank/DDBJ databases">
        <title>Genomic Encyclopedia of Type Strains, Phase IV (KMG-V): Genome sequencing to study the core and pangenomes of soil and plant-associated prokaryotes.</title>
        <authorList>
            <person name="Whitman W."/>
        </authorList>
    </citation>
    <scope>NUCLEOTIDE SEQUENCE [LARGE SCALE GENOMIC DNA]</scope>
    <source>
        <strain evidence="11 12">X4EP2</strain>
    </source>
</reference>
<dbReference type="GO" id="GO:0016780">
    <property type="term" value="F:phosphotransferase activity, for other substituted phosphate groups"/>
    <property type="evidence" value="ECO:0007669"/>
    <property type="project" value="TreeGrafter"/>
</dbReference>
<evidence type="ECO:0000256" key="6">
    <source>
        <dbReference type="ARBA" id="ARBA00022692"/>
    </source>
</evidence>
<dbReference type="NCBIfam" id="TIGR03022">
    <property type="entry name" value="WbaP_sugtrans"/>
    <property type="match status" value="1"/>
</dbReference>
<evidence type="ECO:0000256" key="9">
    <source>
        <dbReference type="SAM" id="Phobius"/>
    </source>
</evidence>
<proteinExistence type="inferred from homology"/>
<comment type="subcellular location">
    <subcellularLocation>
        <location evidence="2">Cell membrane</location>
    </subcellularLocation>
    <subcellularLocation>
        <location evidence="1">Membrane</location>
        <topology evidence="1">Multi-pass membrane protein</topology>
    </subcellularLocation>
</comment>
<protein>
    <submittedName>
        <fullName evidence="11">Undecaprenyl-phosphate galactose phosphotransferase WbaP</fullName>
    </submittedName>
</protein>
<feature type="transmembrane region" description="Helical" evidence="9">
    <location>
        <begin position="62"/>
        <end position="80"/>
    </location>
</feature>
<keyword evidence="6 9" id="KW-0812">Transmembrane</keyword>
<gene>
    <name evidence="11" type="ORF">HDF17_002246</name>
</gene>